<evidence type="ECO:0000313" key="3">
    <source>
        <dbReference type="EMBL" id="CAF3817791.1"/>
    </source>
</evidence>
<accession>A0A814ZIE3</accession>
<evidence type="ECO:0000313" key="2">
    <source>
        <dbReference type="EMBL" id="CAF1243682.1"/>
    </source>
</evidence>
<dbReference type="EMBL" id="CAJOBA010008004">
    <property type="protein sequence ID" value="CAF3817791.1"/>
    <property type="molecule type" value="Genomic_DNA"/>
</dbReference>
<dbReference type="AlphaFoldDB" id="A0A814ZIE3"/>
<proteinExistence type="predicted"/>
<evidence type="ECO:0000313" key="1">
    <source>
        <dbReference type="EMBL" id="CAF1051052.1"/>
    </source>
</evidence>
<dbReference type="Proteomes" id="UP000682733">
    <property type="component" value="Unassembled WGS sequence"/>
</dbReference>
<dbReference type="Proteomes" id="UP000681722">
    <property type="component" value="Unassembled WGS sequence"/>
</dbReference>
<organism evidence="2 5">
    <name type="scientific">Didymodactylos carnosus</name>
    <dbReference type="NCBI Taxonomy" id="1234261"/>
    <lineage>
        <taxon>Eukaryota</taxon>
        <taxon>Metazoa</taxon>
        <taxon>Spiralia</taxon>
        <taxon>Gnathifera</taxon>
        <taxon>Rotifera</taxon>
        <taxon>Eurotatoria</taxon>
        <taxon>Bdelloidea</taxon>
        <taxon>Philodinida</taxon>
        <taxon>Philodinidae</taxon>
        <taxon>Didymodactylos</taxon>
    </lineage>
</organism>
<dbReference type="EMBL" id="CAJOBC010011463">
    <property type="protein sequence ID" value="CAF4008194.1"/>
    <property type="molecule type" value="Genomic_DNA"/>
</dbReference>
<dbReference type="Proteomes" id="UP000663829">
    <property type="component" value="Unassembled WGS sequence"/>
</dbReference>
<gene>
    <name evidence="2" type="ORF">GPM918_LOCUS25784</name>
    <name evidence="1" type="ORF">OVA965_LOCUS16941</name>
    <name evidence="4" type="ORF">SRO942_LOCUS25826</name>
    <name evidence="3" type="ORF">TMI583_LOCUS16950</name>
</gene>
<dbReference type="OrthoDB" id="10277132at2759"/>
<dbReference type="EMBL" id="CAJNOQ010010128">
    <property type="protein sequence ID" value="CAF1243682.1"/>
    <property type="molecule type" value="Genomic_DNA"/>
</dbReference>
<protein>
    <submittedName>
        <fullName evidence="2">Uncharacterized protein</fullName>
    </submittedName>
</protein>
<keyword evidence="5" id="KW-1185">Reference proteome</keyword>
<comment type="caution">
    <text evidence="2">The sequence shown here is derived from an EMBL/GenBank/DDBJ whole genome shotgun (WGS) entry which is preliminary data.</text>
</comment>
<evidence type="ECO:0000313" key="5">
    <source>
        <dbReference type="Proteomes" id="UP000663829"/>
    </source>
</evidence>
<evidence type="ECO:0000313" key="4">
    <source>
        <dbReference type="EMBL" id="CAF4008194.1"/>
    </source>
</evidence>
<name>A0A814ZIE3_9BILA</name>
<dbReference type="Proteomes" id="UP000677228">
    <property type="component" value="Unassembled WGS sequence"/>
</dbReference>
<reference evidence="2" key="1">
    <citation type="submission" date="2021-02" db="EMBL/GenBank/DDBJ databases">
        <authorList>
            <person name="Nowell W R."/>
        </authorList>
    </citation>
    <scope>NUCLEOTIDE SEQUENCE</scope>
</reference>
<dbReference type="EMBL" id="CAJNOK010007993">
    <property type="protein sequence ID" value="CAF1051052.1"/>
    <property type="molecule type" value="Genomic_DNA"/>
</dbReference>
<sequence length="163" mass="17812">MNEAAYYAGGSPSTAPTAFPGVDIYTISSSHLRTNKVAKVNVTVKFSTNDTIDYNDLSSLSGFYLSPKNDPNAIQSLYERGDKIDSMLPIATAMLNNLFYTQVYQCTIKSLQSNYIQAVIDHISGLNGEKPTLCLYTPYSPFSVTIATPYSRFNVTIATPPAI</sequence>